<name>R9HVD5_BACUN</name>
<dbReference type="PATRIC" id="fig|1235787.3.peg.4110"/>
<dbReference type="InterPro" id="IPR036390">
    <property type="entry name" value="WH_DNA-bd_sf"/>
</dbReference>
<dbReference type="RefSeq" id="WP_016274474.1">
    <property type="nucleotide sequence ID" value="NZ_KE159491.1"/>
</dbReference>
<dbReference type="EMBL" id="ASSO01000014">
    <property type="protein sequence ID" value="EOS05115.1"/>
    <property type="molecule type" value="Genomic_DNA"/>
</dbReference>
<dbReference type="HOGENOM" id="CLU_715077_0_0_10"/>
<dbReference type="AlphaFoldDB" id="R9HVD5"/>
<feature type="domain" description="Initiator Rep protein WH1" evidence="2">
    <location>
        <begin position="26"/>
        <end position="166"/>
    </location>
</feature>
<evidence type="ECO:0000313" key="3">
    <source>
        <dbReference type="EMBL" id="EOS05115.1"/>
    </source>
</evidence>
<comment type="similarity">
    <text evidence="1">Belongs to the initiator RepB protein family.</text>
</comment>
<gene>
    <name evidence="3" type="ORF">C801_04046</name>
</gene>
<proteinExistence type="inferred from homology"/>
<dbReference type="Pfam" id="PF01051">
    <property type="entry name" value="Rep3_N"/>
    <property type="match status" value="1"/>
</dbReference>
<organism evidence="3 4">
    <name type="scientific">Bacteroides uniformis dnLKV2</name>
    <dbReference type="NCBI Taxonomy" id="1235787"/>
    <lineage>
        <taxon>Bacteria</taxon>
        <taxon>Pseudomonadati</taxon>
        <taxon>Bacteroidota</taxon>
        <taxon>Bacteroidia</taxon>
        <taxon>Bacteroidales</taxon>
        <taxon>Bacteroidaceae</taxon>
        <taxon>Bacteroides</taxon>
    </lineage>
</organism>
<evidence type="ECO:0000259" key="2">
    <source>
        <dbReference type="Pfam" id="PF01051"/>
    </source>
</evidence>
<protein>
    <recommendedName>
        <fullName evidence="2">Initiator Rep protein WH1 domain-containing protein</fullName>
    </recommendedName>
</protein>
<evidence type="ECO:0000313" key="4">
    <source>
        <dbReference type="Proteomes" id="UP000014212"/>
    </source>
</evidence>
<dbReference type="InterPro" id="IPR036388">
    <property type="entry name" value="WH-like_DNA-bd_sf"/>
</dbReference>
<dbReference type="GO" id="GO:0003887">
    <property type="term" value="F:DNA-directed DNA polymerase activity"/>
    <property type="evidence" value="ECO:0007669"/>
    <property type="project" value="InterPro"/>
</dbReference>
<dbReference type="InterPro" id="IPR000525">
    <property type="entry name" value="Initiator_Rep_WH1"/>
</dbReference>
<dbReference type="GO" id="GO:0006270">
    <property type="term" value="P:DNA replication initiation"/>
    <property type="evidence" value="ECO:0007669"/>
    <property type="project" value="InterPro"/>
</dbReference>
<accession>R9HVD5</accession>
<sequence length="386" mass="45361">MEKQPKKIEKFDPNKVVRISQELYEVNACRWRMSTYGYRLLFALAQTVEYAEEDLFPELGFDKQVIFKYLGLENTERKYELLDKILNEVLQNSLHLPRVKKNGARIWMGYSWITSYRFSEDERFVNIRLNGDVKPFLISLKRYASIQPKYYLKLSTDYQNWFYPYLKNVVKLGKWTVAINDLKFALYLENTPTYDPKQNKNATEKFLDKVIGITISQKAKDENRLSKAQKRVQKPIAWDYTKDKSGKFTGTLAGITANTDINVTASVIKTGRCYTHIVFFLSEKTKCLSQQRLKELDSKQQADVDFGKKQRRNERKGEQTMKDLFSQVVPVPEINPAYETPPTAKARFYSEEEIKNGALTMGLDVKTFIQRMRIQIDQEGRYYRDY</sequence>
<evidence type="ECO:0000256" key="1">
    <source>
        <dbReference type="ARBA" id="ARBA00038283"/>
    </source>
</evidence>
<dbReference type="Gene3D" id="1.10.10.10">
    <property type="entry name" value="Winged helix-like DNA-binding domain superfamily/Winged helix DNA-binding domain"/>
    <property type="match status" value="1"/>
</dbReference>
<reference evidence="3 4" key="1">
    <citation type="submission" date="2013-04" db="EMBL/GenBank/DDBJ databases">
        <title>The Genome Sequence of Bacteroides uniformis dnLKV2.</title>
        <authorList>
            <consortium name="The Broad Institute Genomics Platform"/>
            <consortium name="The Broad Institute Genome Sequencing Center for Infectious Disease"/>
            <person name="Earl A."/>
            <person name="Xavier R."/>
            <person name="Kuhn K."/>
            <person name="Stappenbeck T."/>
            <person name="Walker B."/>
            <person name="Young S."/>
            <person name="Zeng Q."/>
            <person name="Gargeya S."/>
            <person name="Fitzgerald M."/>
            <person name="Haas B."/>
            <person name="Abouelleil A."/>
            <person name="Allen A.W."/>
            <person name="Alvarado L."/>
            <person name="Arachchi H.M."/>
            <person name="Berlin A.M."/>
            <person name="Chapman S.B."/>
            <person name="Gainer-Dewar J."/>
            <person name="Goldberg J."/>
            <person name="Griggs A."/>
            <person name="Gujja S."/>
            <person name="Hansen M."/>
            <person name="Howarth C."/>
            <person name="Imamovic A."/>
            <person name="Ireland A."/>
            <person name="Larimer J."/>
            <person name="McCowan C."/>
            <person name="Murphy C."/>
            <person name="Pearson M."/>
            <person name="Poon T.W."/>
            <person name="Priest M."/>
            <person name="Roberts A."/>
            <person name="Saif S."/>
            <person name="Shea T."/>
            <person name="Sisk P."/>
            <person name="Sykes S."/>
            <person name="Wortman J."/>
            <person name="Nusbaum C."/>
            <person name="Birren B."/>
        </authorList>
    </citation>
    <scope>NUCLEOTIDE SEQUENCE [LARGE SCALE GENOMIC DNA]</scope>
    <source>
        <strain evidence="4">dnLKV2</strain>
    </source>
</reference>
<dbReference type="SUPFAM" id="SSF46785">
    <property type="entry name" value="Winged helix' DNA-binding domain"/>
    <property type="match status" value="1"/>
</dbReference>
<comment type="caution">
    <text evidence="3">The sequence shown here is derived from an EMBL/GenBank/DDBJ whole genome shotgun (WGS) entry which is preliminary data.</text>
</comment>
<dbReference type="Proteomes" id="UP000014212">
    <property type="component" value="Unassembled WGS sequence"/>
</dbReference>